<evidence type="ECO:0000313" key="5">
    <source>
        <dbReference type="EMBL" id="EKE29767.1"/>
    </source>
</evidence>
<proteinExistence type="inferred from homology"/>
<feature type="domain" description="Peptidase family U32 C-terminal" evidence="4">
    <location>
        <begin position="350"/>
        <end position="429"/>
    </location>
</feature>
<dbReference type="InterPro" id="IPR001539">
    <property type="entry name" value="Peptidase_U32"/>
</dbReference>
<reference evidence="5" key="1">
    <citation type="journal article" date="2012" name="Science">
        <title>Fermentation, hydrogen, and sulfur metabolism in multiple uncultivated bacterial phyla.</title>
        <authorList>
            <person name="Wrighton K.C."/>
            <person name="Thomas B.C."/>
            <person name="Sharon I."/>
            <person name="Miller C.S."/>
            <person name="Castelle C.J."/>
            <person name="VerBerkmoes N.C."/>
            <person name="Wilkins M.J."/>
            <person name="Hettich R.L."/>
            <person name="Lipton M.S."/>
            <person name="Williams K.H."/>
            <person name="Long P.E."/>
            <person name="Banfield J.F."/>
        </authorList>
    </citation>
    <scope>NUCLEOTIDE SEQUENCE [LARGE SCALE GENOMIC DNA]</scope>
</reference>
<protein>
    <submittedName>
        <fullName evidence="5">Protease</fullName>
    </submittedName>
</protein>
<evidence type="ECO:0000256" key="1">
    <source>
        <dbReference type="ARBA" id="ARBA00022670"/>
    </source>
</evidence>
<evidence type="ECO:0000256" key="3">
    <source>
        <dbReference type="ARBA" id="ARBA00038374"/>
    </source>
</evidence>
<dbReference type="EMBL" id="AMFJ01000102">
    <property type="protein sequence ID" value="EKE29767.1"/>
    <property type="molecule type" value="Genomic_DNA"/>
</dbReference>
<dbReference type="InterPro" id="IPR051454">
    <property type="entry name" value="RNA/ubiquinone_mod_enzymes"/>
</dbReference>
<comment type="similarity">
    <text evidence="3">Belongs to the peptidase U32 family.</text>
</comment>
<dbReference type="Pfam" id="PF01136">
    <property type="entry name" value="Peptidase_U32"/>
    <property type="match status" value="1"/>
</dbReference>
<dbReference type="GO" id="GO:0006508">
    <property type="term" value="P:proteolysis"/>
    <property type="evidence" value="ECO:0007669"/>
    <property type="project" value="UniProtKB-KW"/>
</dbReference>
<dbReference type="PANTHER" id="PTHR30217">
    <property type="entry name" value="PEPTIDASE U32 FAMILY"/>
    <property type="match status" value="1"/>
</dbReference>
<name>K2G650_9BACT</name>
<dbReference type="GO" id="GO:0008233">
    <property type="term" value="F:peptidase activity"/>
    <property type="evidence" value="ECO:0007669"/>
    <property type="project" value="UniProtKB-KW"/>
</dbReference>
<comment type="caution">
    <text evidence="5">The sequence shown here is derived from an EMBL/GenBank/DDBJ whole genome shotgun (WGS) entry which is preliminary data.</text>
</comment>
<evidence type="ECO:0000259" key="4">
    <source>
        <dbReference type="Pfam" id="PF16325"/>
    </source>
</evidence>
<gene>
    <name evidence="5" type="ORF">ACD_2C00102G0003</name>
</gene>
<organism evidence="5">
    <name type="scientific">uncultured bacterium</name>
    <name type="common">gcode 4</name>
    <dbReference type="NCBI Taxonomy" id="1234023"/>
    <lineage>
        <taxon>Bacteria</taxon>
        <taxon>environmental samples</taxon>
    </lineage>
</organism>
<dbReference type="Gene3D" id="2.40.30.10">
    <property type="entry name" value="Translation factors"/>
    <property type="match status" value="1"/>
</dbReference>
<dbReference type="AlphaFoldDB" id="K2G650"/>
<accession>K2G650</accession>
<keyword evidence="2" id="KW-0378">Hydrolase</keyword>
<keyword evidence="1 5" id="KW-0645">Protease</keyword>
<dbReference type="Pfam" id="PF16325">
    <property type="entry name" value="Peptidase_U32_C"/>
    <property type="match status" value="1"/>
</dbReference>
<dbReference type="PANTHER" id="PTHR30217:SF6">
    <property type="entry name" value="TRNA HYDROXYLATION PROTEIN P"/>
    <property type="match status" value="1"/>
</dbReference>
<dbReference type="InterPro" id="IPR032525">
    <property type="entry name" value="Peptidase_U32_C"/>
</dbReference>
<evidence type="ECO:0000256" key="2">
    <source>
        <dbReference type="ARBA" id="ARBA00022801"/>
    </source>
</evidence>
<sequence>MKKLEFLMPAWNLEKMKYAIAYWADAVYAWVPMFSLRARENQFSWEDLATAVEYCHERWVKIYFTANIYAHNVKIKPFIEAFKKMYALNPDAYIMSDPGLIWIIRKEFPDAELHLSVQANNTNWAQAKFWYDIWIKRIILSREISLREIKEIHENCPEMELEFFVHWAICMAYSWRCLLSNYMAHRDPNQWTCAHSCRWEYKVYKNEVSNEDLYDSTWRPTNYIPLEWEFYLEERERKWELLPIDEDEFWTYIMNSRDMCLIDYIEELKDAWIISFKVEWRSKTINYLAGVWRGYRKAITAVENWEKYDAVELSKELFAISNRGYIPGFVVWDLWDKSIYFEKNAELKEEEFVWIVRWYDNNDKLAEIEVKNRFDIWDSLRVISPDSQFEMIVKSIKDPKWESKEAAHGGSFRVFVNMDENPGEWALLRKKAIQ</sequence>